<evidence type="ECO:0000313" key="4">
    <source>
        <dbReference type="Proteomes" id="UP000192927"/>
    </source>
</evidence>
<dbReference type="Pfam" id="PF03732">
    <property type="entry name" value="Retrotrans_gag"/>
    <property type="match status" value="1"/>
</dbReference>
<feature type="compositionally biased region" description="Polar residues" evidence="1">
    <location>
        <begin position="152"/>
        <end position="162"/>
    </location>
</feature>
<feature type="domain" description="Retrotransposon gag" evidence="2">
    <location>
        <begin position="1"/>
        <end position="100"/>
    </location>
</feature>
<proteinExistence type="predicted"/>
<protein>
    <submittedName>
        <fullName evidence="3">Retrotransposon gag domain</fullName>
    </submittedName>
</protein>
<keyword evidence="4" id="KW-1185">Reference proteome</keyword>
<dbReference type="EMBL" id="FWEW01001710">
    <property type="protein sequence ID" value="SLM37547.1"/>
    <property type="molecule type" value="Genomic_DNA"/>
</dbReference>
<sequence length="162" mass="18546">MHLRGPAFAWFEPTLTDWLESETKETDTIATFGSFAHFEVRLQQVFGSALDEERTAARLIRQLKQKASTAQYYAEFQQLASKLDWNDNALGSAFYEGLKDIVKDNMEDPPDTYQALRGWMAWPKQWPWNLSPRSNGLESHEPGTSFKGKQSVPRSWTQAIDG</sequence>
<name>A0A1W5D342_9LECA</name>
<evidence type="ECO:0000313" key="3">
    <source>
        <dbReference type="EMBL" id="SLM37547.1"/>
    </source>
</evidence>
<evidence type="ECO:0000256" key="1">
    <source>
        <dbReference type="SAM" id="MobiDB-lite"/>
    </source>
</evidence>
<feature type="region of interest" description="Disordered" evidence="1">
    <location>
        <begin position="132"/>
        <end position="162"/>
    </location>
</feature>
<reference evidence="4" key="1">
    <citation type="submission" date="2017-03" db="EMBL/GenBank/DDBJ databases">
        <authorList>
            <person name="Sharma R."/>
            <person name="Thines M."/>
        </authorList>
    </citation>
    <scope>NUCLEOTIDE SEQUENCE [LARGE SCALE GENOMIC DNA]</scope>
</reference>
<accession>A0A1W5D342</accession>
<dbReference type="AlphaFoldDB" id="A0A1W5D342"/>
<dbReference type="Proteomes" id="UP000192927">
    <property type="component" value="Unassembled WGS sequence"/>
</dbReference>
<dbReference type="InterPro" id="IPR005162">
    <property type="entry name" value="Retrotrans_gag_dom"/>
</dbReference>
<evidence type="ECO:0000259" key="2">
    <source>
        <dbReference type="Pfam" id="PF03732"/>
    </source>
</evidence>
<organism evidence="3 4">
    <name type="scientific">Lasallia pustulata</name>
    <dbReference type="NCBI Taxonomy" id="136370"/>
    <lineage>
        <taxon>Eukaryota</taxon>
        <taxon>Fungi</taxon>
        <taxon>Dikarya</taxon>
        <taxon>Ascomycota</taxon>
        <taxon>Pezizomycotina</taxon>
        <taxon>Lecanoromycetes</taxon>
        <taxon>OSLEUM clade</taxon>
        <taxon>Umbilicariomycetidae</taxon>
        <taxon>Umbilicariales</taxon>
        <taxon>Umbilicariaceae</taxon>
        <taxon>Lasallia</taxon>
    </lineage>
</organism>